<dbReference type="Gene3D" id="3.30.160.100">
    <property type="entry name" value="Ribosome hibernation promotion factor-like"/>
    <property type="match status" value="1"/>
</dbReference>
<dbReference type="InterPro" id="IPR050574">
    <property type="entry name" value="HPF/YfiA_ribosome-assoc"/>
</dbReference>
<dbReference type="AlphaFoldDB" id="A0A7T0G1K9"/>
<evidence type="ECO:0000256" key="3">
    <source>
        <dbReference type="ARBA" id="ARBA00041148"/>
    </source>
</evidence>
<accession>A0A7T0G1K9</accession>
<dbReference type="PANTHER" id="PTHR33231:SF1">
    <property type="entry name" value="30S RIBOSOMAL PROTEIN"/>
    <property type="match status" value="1"/>
</dbReference>
<dbReference type="EMBL" id="CP048685">
    <property type="protein sequence ID" value="QPJ63559.1"/>
    <property type="molecule type" value="Genomic_DNA"/>
</dbReference>
<protein>
    <recommendedName>
        <fullName evidence="3">Ribosome hibernation promoting factor</fullName>
    </recommendedName>
</protein>
<evidence type="ECO:0000313" key="4">
    <source>
        <dbReference type="EMBL" id="QPJ63559.1"/>
    </source>
</evidence>
<evidence type="ECO:0000313" key="5">
    <source>
        <dbReference type="Proteomes" id="UP000594688"/>
    </source>
</evidence>
<dbReference type="SUPFAM" id="SSF69754">
    <property type="entry name" value="Ribosome binding protein Y (YfiA homologue)"/>
    <property type="match status" value="1"/>
</dbReference>
<dbReference type="PANTHER" id="PTHR33231">
    <property type="entry name" value="30S RIBOSOMAL PROTEIN"/>
    <property type="match status" value="1"/>
</dbReference>
<dbReference type="InterPro" id="IPR036567">
    <property type="entry name" value="RHF-like"/>
</dbReference>
<proteinExistence type="predicted"/>
<dbReference type="GO" id="GO:0045900">
    <property type="term" value="P:negative regulation of translational elongation"/>
    <property type="evidence" value="ECO:0007669"/>
    <property type="project" value="TreeGrafter"/>
</dbReference>
<dbReference type="Proteomes" id="UP000594688">
    <property type="component" value="Chromosome"/>
</dbReference>
<keyword evidence="1" id="KW-0810">Translation regulation</keyword>
<evidence type="ECO:0000256" key="1">
    <source>
        <dbReference type="ARBA" id="ARBA00022845"/>
    </source>
</evidence>
<name>A0A7T0G1K9_9BACT</name>
<sequence length="109" mass="12363">MKLTVTGRHLKITDGIQEHLEAQVERHMKPWLEGPGDIHFALAVEKQRHFAEVTVKNKGYSVHAENETGDLYAAIDGAILKAEKQLKKHKERAVSLKSKQNNKLNEKTL</sequence>
<dbReference type="NCBIfam" id="TIGR00741">
    <property type="entry name" value="yfiA"/>
    <property type="match status" value="1"/>
</dbReference>
<dbReference type="GO" id="GO:0022627">
    <property type="term" value="C:cytosolic small ribosomal subunit"/>
    <property type="evidence" value="ECO:0007669"/>
    <property type="project" value="TreeGrafter"/>
</dbReference>
<gene>
    <name evidence="4" type="primary">raiA</name>
    <name evidence="4" type="ORF">G3M70_17420</name>
</gene>
<dbReference type="KEGG" id="nli:G3M70_17420"/>
<evidence type="ECO:0000256" key="2">
    <source>
        <dbReference type="ARBA" id="ARBA00038695"/>
    </source>
</evidence>
<organism evidence="4 5">
    <name type="scientific">Candidatus Nitronauta litoralis</name>
    <dbReference type="NCBI Taxonomy" id="2705533"/>
    <lineage>
        <taxon>Bacteria</taxon>
        <taxon>Pseudomonadati</taxon>
        <taxon>Nitrospinota/Tectimicrobiota group</taxon>
        <taxon>Nitrospinota</taxon>
        <taxon>Nitrospinia</taxon>
        <taxon>Nitrospinales</taxon>
        <taxon>Nitrospinaceae</taxon>
        <taxon>Candidatus Nitronauta</taxon>
    </lineage>
</organism>
<reference evidence="4 5" key="1">
    <citation type="submission" date="2020-02" db="EMBL/GenBank/DDBJ databases">
        <title>Genomic and physiological characterization of two novel Nitrospinaceae genera.</title>
        <authorList>
            <person name="Mueller A.J."/>
            <person name="Jung M.-Y."/>
            <person name="Strachan C.R."/>
            <person name="Herbold C.W."/>
            <person name="Kirkegaard R.H."/>
            <person name="Daims H."/>
        </authorList>
    </citation>
    <scope>NUCLEOTIDE SEQUENCE [LARGE SCALE GENOMIC DNA]</scope>
    <source>
        <strain evidence="4">EB</strain>
    </source>
</reference>
<dbReference type="InterPro" id="IPR003489">
    <property type="entry name" value="RHF/RaiA"/>
</dbReference>
<dbReference type="Pfam" id="PF02482">
    <property type="entry name" value="Ribosomal_S30AE"/>
    <property type="match status" value="1"/>
</dbReference>
<comment type="subunit">
    <text evidence="2">Associates exclusively with 100S ribosomes, which are dimers of 70S ribosomes.</text>
</comment>
<dbReference type="CDD" id="cd00552">
    <property type="entry name" value="RaiA"/>
    <property type="match status" value="1"/>
</dbReference>
<dbReference type="GO" id="GO:0043024">
    <property type="term" value="F:ribosomal small subunit binding"/>
    <property type="evidence" value="ECO:0007669"/>
    <property type="project" value="TreeGrafter"/>
</dbReference>